<accession>U9ULA1</accession>
<organism evidence="1">
    <name type="scientific">Rhizophagus irregularis (strain DAOM 181602 / DAOM 197198 / MUCL 43194)</name>
    <name type="common">Arbuscular mycorrhizal fungus</name>
    <name type="synonym">Glomus intraradices</name>
    <dbReference type="NCBI Taxonomy" id="747089"/>
    <lineage>
        <taxon>Eukaryota</taxon>
        <taxon>Fungi</taxon>
        <taxon>Fungi incertae sedis</taxon>
        <taxon>Mucoromycota</taxon>
        <taxon>Glomeromycotina</taxon>
        <taxon>Glomeromycetes</taxon>
        <taxon>Glomerales</taxon>
        <taxon>Glomeraceae</taxon>
        <taxon>Rhizophagus</taxon>
    </lineage>
</organism>
<dbReference type="EMBL" id="KI276694">
    <property type="protein sequence ID" value="ESA21145.1"/>
    <property type="molecule type" value="Genomic_DNA"/>
</dbReference>
<dbReference type="AlphaFoldDB" id="U9ULA1"/>
<protein>
    <submittedName>
        <fullName evidence="1">Uncharacterized protein</fullName>
    </submittedName>
</protein>
<dbReference type="HOGENOM" id="CLU_2293126_0_0_1"/>
<proteinExistence type="predicted"/>
<reference evidence="1" key="1">
    <citation type="submission" date="2013-07" db="EMBL/GenBank/DDBJ databases">
        <title>The genome of an arbuscular mycorrhizal fungus provides insights into the evolution of the oldest plant symbiosis.</title>
        <authorList>
            <consortium name="DOE Joint Genome Institute"/>
            <person name="Tisserant E."/>
            <person name="Malbreil M."/>
            <person name="Kuo A."/>
            <person name="Kohler A."/>
            <person name="Symeonidi A."/>
            <person name="Balestrini R."/>
            <person name="Charron P."/>
            <person name="Duensing N."/>
            <person name="Frei-dit-Frey N."/>
            <person name="Gianinazzi-Pearson V."/>
            <person name="Gilbert B."/>
            <person name="Handa Y."/>
            <person name="Hijri M."/>
            <person name="Kaul R."/>
            <person name="Kawaguchi M."/>
            <person name="Krajinski F."/>
            <person name="Lammers P."/>
            <person name="Lapierre D."/>
            <person name="Masclaux F.G."/>
            <person name="Murat C."/>
            <person name="Morin E."/>
            <person name="Ndikumana S."/>
            <person name="Pagni M."/>
            <person name="Petitpierre D."/>
            <person name="Requena N."/>
            <person name="Rosikiewicz P."/>
            <person name="Riley R."/>
            <person name="Saito K."/>
            <person name="San Clemente H."/>
            <person name="Shapiro H."/>
            <person name="van Tuinen D."/>
            <person name="Becard G."/>
            <person name="Bonfante P."/>
            <person name="Paszkowski U."/>
            <person name="Shachar-Hill Y."/>
            <person name="Young J.P."/>
            <person name="Sanders I.R."/>
            <person name="Henrissat B."/>
            <person name="Rensing S.A."/>
            <person name="Grigoriev I.V."/>
            <person name="Corradi N."/>
            <person name="Roux C."/>
            <person name="Martin F."/>
        </authorList>
    </citation>
    <scope>NUCLEOTIDE SEQUENCE</scope>
    <source>
        <strain evidence="1">DAOM 197198</strain>
    </source>
</reference>
<name>U9ULA1_RHIID</name>
<sequence length="101" mass="11636">MSDIWKLRLINLFEFEIFDGIYFQLGEHLLIRTKYFAKSNINSIRSEQYFAKSKTIDQGYAAKSNVKSNVNSIYRSGKHLTIFTGLFTGSLKENSNICQAL</sequence>
<gene>
    <name evidence="1" type="ORF">GLOINDRAFT_92029</name>
</gene>
<evidence type="ECO:0000313" key="1">
    <source>
        <dbReference type="EMBL" id="ESA21145.1"/>
    </source>
</evidence>